<protein>
    <submittedName>
        <fullName evidence="1">Uncharacterized protein</fullName>
    </submittedName>
</protein>
<keyword evidence="2" id="KW-1185">Reference proteome</keyword>
<organism evidence="1 2">
    <name type="scientific">Ophiobolus disseminans</name>
    <dbReference type="NCBI Taxonomy" id="1469910"/>
    <lineage>
        <taxon>Eukaryota</taxon>
        <taxon>Fungi</taxon>
        <taxon>Dikarya</taxon>
        <taxon>Ascomycota</taxon>
        <taxon>Pezizomycotina</taxon>
        <taxon>Dothideomycetes</taxon>
        <taxon>Pleosporomycetidae</taxon>
        <taxon>Pleosporales</taxon>
        <taxon>Pleosporineae</taxon>
        <taxon>Phaeosphaeriaceae</taxon>
        <taxon>Ophiobolus</taxon>
    </lineage>
</organism>
<dbReference type="AlphaFoldDB" id="A0A6A7AIC1"/>
<name>A0A6A7AIC1_9PLEO</name>
<evidence type="ECO:0000313" key="1">
    <source>
        <dbReference type="EMBL" id="KAF2832335.1"/>
    </source>
</evidence>
<accession>A0A6A7AIC1</accession>
<proteinExistence type="predicted"/>
<evidence type="ECO:0000313" key="2">
    <source>
        <dbReference type="Proteomes" id="UP000799424"/>
    </source>
</evidence>
<gene>
    <name evidence="1" type="ORF">CC86DRAFT_377517</name>
</gene>
<dbReference type="EMBL" id="MU006217">
    <property type="protein sequence ID" value="KAF2832335.1"/>
    <property type="molecule type" value="Genomic_DNA"/>
</dbReference>
<reference evidence="1" key="1">
    <citation type="journal article" date="2020" name="Stud. Mycol.">
        <title>101 Dothideomycetes genomes: a test case for predicting lifestyles and emergence of pathogens.</title>
        <authorList>
            <person name="Haridas S."/>
            <person name="Albert R."/>
            <person name="Binder M."/>
            <person name="Bloem J."/>
            <person name="Labutti K."/>
            <person name="Salamov A."/>
            <person name="Andreopoulos B."/>
            <person name="Baker S."/>
            <person name="Barry K."/>
            <person name="Bills G."/>
            <person name="Bluhm B."/>
            <person name="Cannon C."/>
            <person name="Castanera R."/>
            <person name="Culley D."/>
            <person name="Daum C."/>
            <person name="Ezra D."/>
            <person name="Gonzalez J."/>
            <person name="Henrissat B."/>
            <person name="Kuo A."/>
            <person name="Liang C."/>
            <person name="Lipzen A."/>
            <person name="Lutzoni F."/>
            <person name="Magnuson J."/>
            <person name="Mondo S."/>
            <person name="Nolan M."/>
            <person name="Ohm R."/>
            <person name="Pangilinan J."/>
            <person name="Park H.-J."/>
            <person name="Ramirez L."/>
            <person name="Alfaro M."/>
            <person name="Sun H."/>
            <person name="Tritt A."/>
            <person name="Yoshinaga Y."/>
            <person name="Zwiers L.-H."/>
            <person name="Turgeon B."/>
            <person name="Goodwin S."/>
            <person name="Spatafora J."/>
            <person name="Crous P."/>
            <person name="Grigoriev I."/>
        </authorList>
    </citation>
    <scope>NUCLEOTIDE SEQUENCE</scope>
    <source>
        <strain evidence="1">CBS 113818</strain>
    </source>
</reference>
<sequence>MTKRNIMRAIWYWGLDHDHAFSTHFRNVRLNFILMSLVLADPRMRKYCDPNKLAFIEAFVDACMEHAARPEEFGCREQFLEIWALRHDMRVSLEADPEYTPSEEKALTDRTSYLTDEQLRRYGPAIALQWLDQQRTADKMAKEQDSALETGIEDLFADIAVTKASEHDLSLVDWDSELMQSVLVEIDESVGQTKPVLNTQAYWMAIDTAFRIVRGE</sequence>
<dbReference type="Proteomes" id="UP000799424">
    <property type="component" value="Unassembled WGS sequence"/>
</dbReference>